<proteinExistence type="predicted"/>
<evidence type="ECO:0000313" key="1">
    <source>
        <dbReference type="EMBL" id="CAF3682690.1"/>
    </source>
</evidence>
<protein>
    <submittedName>
        <fullName evidence="1">Uncharacterized protein</fullName>
    </submittedName>
</protein>
<sequence>MICFVFAIILCVSAAPIPYKSFQDYQGTGKLIPVSRHVTGFNTTAVPVSRVLEPSFMGKIIEEVISNALK</sequence>
<accession>A0A818T6W9</accession>
<evidence type="ECO:0000313" key="2">
    <source>
        <dbReference type="Proteomes" id="UP000663869"/>
    </source>
</evidence>
<comment type="caution">
    <text evidence="1">The sequence shown here is derived from an EMBL/GenBank/DDBJ whole genome shotgun (WGS) entry which is preliminary data.</text>
</comment>
<name>A0A818T6W9_9BILA</name>
<dbReference type="EMBL" id="CAJNYU010003571">
    <property type="protein sequence ID" value="CAF3682690.1"/>
    <property type="molecule type" value="Genomic_DNA"/>
</dbReference>
<dbReference type="AlphaFoldDB" id="A0A818T6W9"/>
<organism evidence="1 2">
    <name type="scientific">Rotaria socialis</name>
    <dbReference type="NCBI Taxonomy" id="392032"/>
    <lineage>
        <taxon>Eukaryota</taxon>
        <taxon>Metazoa</taxon>
        <taxon>Spiralia</taxon>
        <taxon>Gnathifera</taxon>
        <taxon>Rotifera</taxon>
        <taxon>Eurotatoria</taxon>
        <taxon>Bdelloidea</taxon>
        <taxon>Philodinida</taxon>
        <taxon>Philodinidae</taxon>
        <taxon>Rotaria</taxon>
    </lineage>
</organism>
<dbReference type="Proteomes" id="UP000663869">
    <property type="component" value="Unassembled WGS sequence"/>
</dbReference>
<gene>
    <name evidence="1" type="ORF">FME351_LOCUS26481</name>
</gene>
<feature type="non-terminal residue" evidence="1">
    <location>
        <position position="1"/>
    </location>
</feature>
<reference evidence="1" key="1">
    <citation type="submission" date="2021-02" db="EMBL/GenBank/DDBJ databases">
        <authorList>
            <person name="Nowell W R."/>
        </authorList>
    </citation>
    <scope>NUCLEOTIDE SEQUENCE</scope>
</reference>